<dbReference type="Proteomes" id="UP001107558">
    <property type="component" value="Chromosome 1"/>
</dbReference>
<keyword evidence="1" id="KW-0175">Coiled coil</keyword>
<keyword evidence="4" id="KW-1185">Reference proteome</keyword>
<feature type="region of interest" description="Disordered" evidence="2">
    <location>
        <begin position="532"/>
        <end position="566"/>
    </location>
</feature>
<evidence type="ECO:0000313" key="4">
    <source>
        <dbReference type="Proteomes" id="UP001107558"/>
    </source>
</evidence>
<feature type="compositionally biased region" description="Polar residues" evidence="2">
    <location>
        <begin position="156"/>
        <end position="175"/>
    </location>
</feature>
<reference evidence="3" key="1">
    <citation type="submission" date="2021-03" db="EMBL/GenBank/DDBJ databases">
        <title>Chromosome level genome of the anhydrobiotic midge Polypedilum vanderplanki.</title>
        <authorList>
            <person name="Yoshida Y."/>
            <person name="Kikawada T."/>
            <person name="Gusev O."/>
        </authorList>
    </citation>
    <scope>NUCLEOTIDE SEQUENCE</scope>
    <source>
        <strain evidence="3">NIAS01</strain>
        <tissue evidence="3">Whole body or cell culture</tissue>
    </source>
</reference>
<dbReference type="EMBL" id="JADBJN010000001">
    <property type="protein sequence ID" value="KAG5684611.1"/>
    <property type="molecule type" value="Genomic_DNA"/>
</dbReference>
<feature type="coiled-coil region" evidence="1">
    <location>
        <begin position="195"/>
        <end position="236"/>
    </location>
</feature>
<evidence type="ECO:0000256" key="1">
    <source>
        <dbReference type="SAM" id="Coils"/>
    </source>
</evidence>
<feature type="coiled-coil region" evidence="1">
    <location>
        <begin position="279"/>
        <end position="348"/>
    </location>
</feature>
<organism evidence="3 4">
    <name type="scientific">Polypedilum vanderplanki</name>
    <name type="common">Sleeping chironomid midge</name>
    <dbReference type="NCBI Taxonomy" id="319348"/>
    <lineage>
        <taxon>Eukaryota</taxon>
        <taxon>Metazoa</taxon>
        <taxon>Ecdysozoa</taxon>
        <taxon>Arthropoda</taxon>
        <taxon>Hexapoda</taxon>
        <taxon>Insecta</taxon>
        <taxon>Pterygota</taxon>
        <taxon>Neoptera</taxon>
        <taxon>Endopterygota</taxon>
        <taxon>Diptera</taxon>
        <taxon>Nematocera</taxon>
        <taxon>Chironomoidea</taxon>
        <taxon>Chironomidae</taxon>
        <taxon>Chironominae</taxon>
        <taxon>Polypedilum</taxon>
        <taxon>Polypedilum</taxon>
    </lineage>
</organism>
<dbReference type="OrthoDB" id="2436455at2759"/>
<gene>
    <name evidence="3" type="ORF">PVAND_013836</name>
</gene>
<evidence type="ECO:0000256" key="2">
    <source>
        <dbReference type="SAM" id="MobiDB-lite"/>
    </source>
</evidence>
<comment type="caution">
    <text evidence="3">The sequence shown here is derived from an EMBL/GenBank/DDBJ whole genome shotgun (WGS) entry which is preliminary data.</text>
</comment>
<proteinExistence type="predicted"/>
<protein>
    <submittedName>
        <fullName evidence="3">Uncharacterized protein</fullName>
    </submittedName>
</protein>
<evidence type="ECO:0000313" key="3">
    <source>
        <dbReference type="EMBL" id="KAG5684611.1"/>
    </source>
</evidence>
<accession>A0A9J6CSR6</accession>
<feature type="coiled-coil region" evidence="1">
    <location>
        <begin position="407"/>
        <end position="455"/>
    </location>
</feature>
<feature type="region of interest" description="Disordered" evidence="2">
    <location>
        <begin position="156"/>
        <end position="177"/>
    </location>
</feature>
<sequence length="566" mass="66956">MDVNQWKIVLFEWIKASEISNVYSFEQIQIEDLFNKFYSKLFDDTKDMRDENKIIHFLEENFPEYNILYNRANTISSQDYIYIFSILLYYSCVTQESEYFQSSCISLDTKFQMSIFSFFDFFNLNKDFSKESIRAAIKQGISMLSPQKSPQLFTTTSSPLVTPTKSNSQKTPTSTPHKEFFNETIKELRYLKTQLDNEKFEKSMLEIEMRQHQEKIQQLVLKCTNLSQDAQKMRNEMISEYQDENRSPNKSHRENHLRNKMQKEIKKRDDIIFDLKCENDNIIATNKRYKEKVTTMEKQLKDLHNKVLDLDASLNELRVIVELKNERIETLEKENRDYSDQLSYINETRSTCKDASSSIEMFEFSCSTYHTVHNSIAMESLGKSLLDIQLKEKENEMFQSKEKDSEMFQLKEMLRLANITKDNLEEKISSLAKTINVLENKLHEKDSNVDNEKQMNEMKSQLKLPILICTNEENIEKECGNVVITTSDIDDDDEENWVDDDESNCSKKRLSNILIRDKSYQREIYKQRQKQMRNKNFNNTRRRNSNIAHVSAENSSHSSLGKDDEH</sequence>
<dbReference type="AlphaFoldDB" id="A0A9J6CSR6"/>
<name>A0A9J6CSR6_POLVA</name>